<protein>
    <recommendedName>
        <fullName evidence="1">Putative membrane protein insertion efficiency factor</fullName>
    </recommendedName>
</protein>
<dbReference type="HAMAP" id="MF_00386">
    <property type="entry name" value="UPF0161_YidD"/>
    <property type="match status" value="1"/>
</dbReference>
<evidence type="ECO:0000313" key="3">
    <source>
        <dbReference type="Proteomes" id="UP000562723"/>
    </source>
</evidence>
<gene>
    <name evidence="2" type="primary">yidD</name>
    <name evidence="2" type="ORF">HNO85_08730</name>
</gene>
<organism evidence="2 3">
    <name type="scientific">Pseudomonas brassicacearum</name>
    <dbReference type="NCBI Taxonomy" id="930166"/>
    <lineage>
        <taxon>Bacteria</taxon>
        <taxon>Pseudomonadati</taxon>
        <taxon>Pseudomonadota</taxon>
        <taxon>Gammaproteobacteria</taxon>
        <taxon>Pseudomonadales</taxon>
        <taxon>Pseudomonadaceae</taxon>
        <taxon>Pseudomonas</taxon>
    </lineage>
</organism>
<dbReference type="GO" id="GO:0005886">
    <property type="term" value="C:plasma membrane"/>
    <property type="evidence" value="ECO:0007669"/>
    <property type="project" value="UniProtKB-SubCell"/>
</dbReference>
<dbReference type="InterPro" id="IPR002696">
    <property type="entry name" value="Membr_insert_effic_factor_YidD"/>
</dbReference>
<dbReference type="SMART" id="SM01234">
    <property type="entry name" value="Haemolytic"/>
    <property type="match status" value="1"/>
</dbReference>
<dbReference type="NCBIfam" id="TIGR00278">
    <property type="entry name" value="membrane protein insertion efficiency factor YidD"/>
    <property type="match status" value="1"/>
</dbReference>
<dbReference type="RefSeq" id="WP_175360070.1">
    <property type="nucleotide sequence ID" value="NZ_JABFMS010000010.1"/>
</dbReference>
<keyword evidence="1" id="KW-1003">Cell membrane</keyword>
<accession>A0AAJ3FUL9</accession>
<comment type="subcellular location">
    <subcellularLocation>
        <location evidence="1">Cell membrane</location>
        <topology evidence="1">Peripheral membrane protein</topology>
        <orientation evidence="1">Cytoplasmic side</orientation>
    </subcellularLocation>
</comment>
<proteinExistence type="inferred from homology"/>
<comment type="similarity">
    <text evidence="1">Belongs to the UPF0161 family.</text>
</comment>
<keyword evidence="1" id="KW-0472">Membrane</keyword>
<dbReference type="PANTHER" id="PTHR33383:SF1">
    <property type="entry name" value="MEMBRANE PROTEIN INSERTION EFFICIENCY FACTOR-RELATED"/>
    <property type="match status" value="1"/>
</dbReference>
<name>A0AAJ3FUL9_9PSED</name>
<reference evidence="2 3" key="1">
    <citation type="journal article" date="2020" name="Front. Plant Sci.">
        <title>Isolation of Rhizosphere Bacteria That Improve Quality and Water Stress Tolerance in Greenhouse Ornamentals.</title>
        <authorList>
            <person name="Nordstedt N.P."/>
            <person name="Jones M.L."/>
        </authorList>
    </citation>
    <scope>NUCLEOTIDE SEQUENCE [LARGE SCALE GENOMIC DNA]</scope>
    <source>
        <strain evidence="2 3">C2F7</strain>
    </source>
</reference>
<dbReference type="Proteomes" id="UP000562723">
    <property type="component" value="Unassembled WGS sequence"/>
</dbReference>
<dbReference type="PANTHER" id="PTHR33383">
    <property type="entry name" value="MEMBRANE PROTEIN INSERTION EFFICIENCY FACTOR-RELATED"/>
    <property type="match status" value="1"/>
</dbReference>
<dbReference type="Pfam" id="PF01809">
    <property type="entry name" value="YidD"/>
    <property type="match status" value="1"/>
</dbReference>
<dbReference type="EMBL" id="JABFMS010000010">
    <property type="protein sequence ID" value="NUT81024.1"/>
    <property type="molecule type" value="Genomic_DNA"/>
</dbReference>
<evidence type="ECO:0000313" key="2">
    <source>
        <dbReference type="EMBL" id="NUT81024.1"/>
    </source>
</evidence>
<dbReference type="AlphaFoldDB" id="A0AAJ3FUL9"/>
<comment type="caution">
    <text evidence="2">The sequence shown here is derived from an EMBL/GenBank/DDBJ whole genome shotgun (WGS) entry which is preliminary data.</text>
</comment>
<comment type="function">
    <text evidence="1">Could be involved in insertion of integral membrane proteins into the membrane.</text>
</comment>
<evidence type="ECO:0000256" key="1">
    <source>
        <dbReference type="HAMAP-Rule" id="MF_00386"/>
    </source>
</evidence>
<sequence>MKRLLIGLVRLYQFLISPLLGPRCRFYPSCSHYAIEAVQSHGAFRGAWLAVRRLGRCHPWHPGGYDPVPAHNPTTEQKP</sequence>